<dbReference type="SUPFAM" id="SSF56235">
    <property type="entry name" value="N-terminal nucleophile aminohydrolases (Ntn hydrolases)"/>
    <property type="match status" value="1"/>
</dbReference>
<comment type="function">
    <text evidence="8">Catalyzes the first step in hexosamine metabolism, converting fructose-6P into glucosamine-6P using glutamine as a nitrogen source.</text>
</comment>
<comment type="subcellular location">
    <subcellularLocation>
        <location evidence="8">Cytoplasm</location>
    </subcellularLocation>
</comment>
<evidence type="ECO:0000256" key="1">
    <source>
        <dbReference type="ARBA" id="ARBA00001031"/>
    </source>
</evidence>
<dbReference type="RefSeq" id="WP_076453399.1">
    <property type="nucleotide sequence ID" value="NZ_FTOB01000001.1"/>
</dbReference>
<dbReference type="InterPro" id="IPR017932">
    <property type="entry name" value="GATase_2_dom"/>
</dbReference>
<feature type="domain" description="Glutamine amidotransferase type-2" evidence="9">
    <location>
        <begin position="2"/>
        <end position="221"/>
    </location>
</feature>
<dbReference type="InterPro" id="IPR035490">
    <property type="entry name" value="GlmS/FrlB_SIS"/>
</dbReference>
<dbReference type="PANTHER" id="PTHR10937">
    <property type="entry name" value="GLUCOSAMINE--FRUCTOSE-6-PHOSPHATE AMINOTRANSFERASE, ISOMERIZING"/>
    <property type="match status" value="1"/>
</dbReference>
<feature type="domain" description="SIS" evidence="10">
    <location>
        <begin position="464"/>
        <end position="605"/>
    </location>
</feature>
<dbReference type="CDD" id="cd00714">
    <property type="entry name" value="GFAT"/>
    <property type="match status" value="1"/>
</dbReference>
<evidence type="ECO:0000256" key="2">
    <source>
        <dbReference type="ARBA" id="ARBA00012916"/>
    </source>
</evidence>
<keyword evidence="8" id="KW-0963">Cytoplasm</keyword>
<sequence length="615" mass="67757">MCGIVGYIGHREAYPIVVKGLQRLEYRGYDSAGVAIFDGEKINLAKTKGKVEDLKKKAESTISLKGSLGIGHTRWATHGVPNDINSHPHYSNSGDLVIIHNGIIENYESVKKELTKRGYTFESDTDTEVLINLIEEVQKTEGVKLGQAVQIALNEVVGAYAIAVFDKKKPDEIVVAKLGSPLAIGVGDNEFFIASDASPFIEFTNNAVYLEDEEMAIIRLGKEIKLRKIKNDAVAYPNILELKMNLEEIEKGGYDHFMLKEIYEQPRAILDTYRGRLRASQGLIKMAGIDQNLEKFMNANRIIIVACGTSWHAGLVAEYIFEDLARIPVEVEYASEFRYRNPVITDKDILIAISQSGETADTLAAIKLAKEKGAFVFGVCNVVGSSIARETDAGAYTHAGPEIGVASTKAFTTQITVLTLLALKLAKEKGVFSESRFHEFLTELETIPAKVEKVLQSNALIEIIADVYKDSTNCLYLGRGYNFPVALEGALKLKEISYIHAEGYPAAEMKHGPIALIDDQMPVFVIATKKGHYEKVVSNIQEIKSRKGKIIAIVTEGDTQVTELADHVVEVPETLESLSPLLNTIPLQLLSYHIAVMRGCNVDQPRNLAKSVTVE</sequence>
<evidence type="ECO:0000259" key="10">
    <source>
        <dbReference type="PROSITE" id="PS51464"/>
    </source>
</evidence>
<feature type="active site" description="Nucleophile; for GATase activity" evidence="8">
    <location>
        <position position="2"/>
    </location>
</feature>
<dbReference type="InterPro" id="IPR001347">
    <property type="entry name" value="SIS_dom"/>
</dbReference>
<dbReference type="EC" id="2.6.1.16" evidence="2 8"/>
<dbReference type="InterPro" id="IPR035466">
    <property type="entry name" value="GlmS/AgaS_SIS"/>
</dbReference>
<comment type="catalytic activity">
    <reaction evidence="1 8">
        <text>D-fructose 6-phosphate + L-glutamine = D-glucosamine 6-phosphate + L-glutamate</text>
        <dbReference type="Rhea" id="RHEA:13237"/>
        <dbReference type="ChEBI" id="CHEBI:29985"/>
        <dbReference type="ChEBI" id="CHEBI:58359"/>
        <dbReference type="ChEBI" id="CHEBI:58725"/>
        <dbReference type="ChEBI" id="CHEBI:61527"/>
        <dbReference type="EC" id="2.6.1.16"/>
    </reaction>
</comment>
<evidence type="ECO:0000256" key="5">
    <source>
        <dbReference type="ARBA" id="ARBA00022679"/>
    </source>
</evidence>
<evidence type="ECO:0000313" key="12">
    <source>
        <dbReference type="Proteomes" id="UP000185728"/>
    </source>
</evidence>
<dbReference type="PROSITE" id="PS51278">
    <property type="entry name" value="GATASE_TYPE_2"/>
    <property type="match status" value="1"/>
</dbReference>
<proteinExistence type="inferred from homology"/>
<dbReference type="Proteomes" id="UP000185728">
    <property type="component" value="Unassembled WGS sequence"/>
</dbReference>
<organism evidence="11 12">
    <name type="scientific">Zobellia uliginosa</name>
    <dbReference type="NCBI Taxonomy" id="143224"/>
    <lineage>
        <taxon>Bacteria</taxon>
        <taxon>Pseudomonadati</taxon>
        <taxon>Bacteroidota</taxon>
        <taxon>Flavobacteriia</taxon>
        <taxon>Flavobacteriales</taxon>
        <taxon>Flavobacteriaceae</taxon>
        <taxon>Zobellia</taxon>
    </lineage>
</organism>
<dbReference type="SUPFAM" id="SSF53697">
    <property type="entry name" value="SIS domain"/>
    <property type="match status" value="1"/>
</dbReference>
<evidence type="ECO:0000313" key="11">
    <source>
        <dbReference type="EMBL" id="SIS40214.1"/>
    </source>
</evidence>
<comment type="subunit">
    <text evidence="8">Homodimer.</text>
</comment>
<gene>
    <name evidence="8" type="primary">glmS</name>
    <name evidence="11" type="ORF">SAMN05421766_101558</name>
</gene>
<dbReference type="InterPro" id="IPR047084">
    <property type="entry name" value="GFAT_N"/>
</dbReference>
<reference evidence="11 12" key="1">
    <citation type="submission" date="2017-01" db="EMBL/GenBank/DDBJ databases">
        <authorList>
            <person name="Varghese N."/>
            <person name="Submissions S."/>
        </authorList>
    </citation>
    <scope>NUCLEOTIDE SEQUENCE [LARGE SCALE GENOMIC DNA]</scope>
    <source>
        <strain evidence="11 12">DSM 2061</strain>
    </source>
</reference>
<keyword evidence="6" id="KW-0677">Repeat</keyword>
<dbReference type="NCBIfam" id="TIGR01135">
    <property type="entry name" value="glmS"/>
    <property type="match status" value="1"/>
</dbReference>
<dbReference type="NCBIfam" id="NF001484">
    <property type="entry name" value="PRK00331.1"/>
    <property type="match status" value="1"/>
</dbReference>
<dbReference type="PROSITE" id="PS51464">
    <property type="entry name" value="SIS"/>
    <property type="match status" value="2"/>
</dbReference>
<evidence type="ECO:0000256" key="8">
    <source>
        <dbReference type="HAMAP-Rule" id="MF_00164"/>
    </source>
</evidence>
<dbReference type="InterPro" id="IPR046348">
    <property type="entry name" value="SIS_dom_sf"/>
</dbReference>
<dbReference type="Gene3D" id="3.60.20.10">
    <property type="entry name" value="Glutamine Phosphoribosylpyrophosphate, subunit 1, domain 1"/>
    <property type="match status" value="1"/>
</dbReference>
<evidence type="ECO:0000256" key="3">
    <source>
        <dbReference type="ARBA" id="ARBA00016090"/>
    </source>
</evidence>
<evidence type="ECO:0000259" key="9">
    <source>
        <dbReference type="PROSITE" id="PS51278"/>
    </source>
</evidence>
<dbReference type="Pfam" id="PF13522">
    <property type="entry name" value="GATase_6"/>
    <property type="match status" value="1"/>
</dbReference>
<feature type="domain" description="SIS" evidence="10">
    <location>
        <begin position="292"/>
        <end position="431"/>
    </location>
</feature>
<dbReference type="HAMAP" id="MF_00164">
    <property type="entry name" value="GlmS"/>
    <property type="match status" value="1"/>
</dbReference>
<keyword evidence="12" id="KW-1185">Reference proteome</keyword>
<accession>A0ABY1KJ12</accession>
<evidence type="ECO:0000256" key="6">
    <source>
        <dbReference type="ARBA" id="ARBA00022737"/>
    </source>
</evidence>
<feature type="active site" description="For Fru-6P isomerization activity" evidence="8">
    <location>
        <position position="610"/>
    </location>
</feature>
<dbReference type="GO" id="GO:0008483">
    <property type="term" value="F:transaminase activity"/>
    <property type="evidence" value="ECO:0007669"/>
    <property type="project" value="UniProtKB-KW"/>
</dbReference>
<protein>
    <recommendedName>
        <fullName evidence="3 8">Glutamine--fructose-6-phosphate aminotransferase [isomerizing]</fullName>
        <ecNumber evidence="2 8">2.6.1.16</ecNumber>
    </recommendedName>
    <alternativeName>
        <fullName evidence="8">D-fructose-6-phosphate amidotransferase</fullName>
    </alternativeName>
    <alternativeName>
        <fullName evidence="8">GFAT</fullName>
    </alternativeName>
    <alternativeName>
        <fullName evidence="8">Glucosamine-6-phosphate synthase</fullName>
    </alternativeName>
    <alternativeName>
        <fullName evidence="8">Hexosephosphate aminotransferase</fullName>
    </alternativeName>
    <alternativeName>
        <fullName evidence="8">L-glutamine--D-fructose-6-phosphate amidotransferase</fullName>
    </alternativeName>
</protein>
<evidence type="ECO:0000256" key="4">
    <source>
        <dbReference type="ARBA" id="ARBA00022576"/>
    </source>
</evidence>
<dbReference type="InterPro" id="IPR005855">
    <property type="entry name" value="GFAT"/>
</dbReference>
<comment type="caution">
    <text evidence="11">The sequence shown here is derived from an EMBL/GenBank/DDBJ whole genome shotgun (WGS) entry which is preliminary data.</text>
</comment>
<dbReference type="CDD" id="cd05009">
    <property type="entry name" value="SIS_GlmS_GlmD_2"/>
    <property type="match status" value="1"/>
</dbReference>
<dbReference type="Pfam" id="PF01380">
    <property type="entry name" value="SIS"/>
    <property type="match status" value="2"/>
</dbReference>
<dbReference type="EMBL" id="FTOB01000001">
    <property type="protein sequence ID" value="SIS40214.1"/>
    <property type="molecule type" value="Genomic_DNA"/>
</dbReference>
<dbReference type="PANTHER" id="PTHR10937:SF0">
    <property type="entry name" value="GLUTAMINE--FRUCTOSE-6-PHOSPHATE TRANSAMINASE (ISOMERIZING)"/>
    <property type="match status" value="1"/>
</dbReference>
<dbReference type="CDD" id="cd05008">
    <property type="entry name" value="SIS_GlmS_GlmD_1"/>
    <property type="match status" value="1"/>
</dbReference>
<name>A0ABY1KJ12_9FLAO</name>
<feature type="initiator methionine" description="Removed" evidence="8">
    <location>
        <position position="1"/>
    </location>
</feature>
<evidence type="ECO:0000256" key="7">
    <source>
        <dbReference type="ARBA" id="ARBA00022962"/>
    </source>
</evidence>
<keyword evidence="4 8" id="KW-0032">Aminotransferase</keyword>
<keyword evidence="5 8" id="KW-0808">Transferase</keyword>
<dbReference type="InterPro" id="IPR029055">
    <property type="entry name" value="Ntn_hydrolases_N"/>
</dbReference>
<dbReference type="Gene3D" id="3.40.50.10490">
    <property type="entry name" value="Glucose-6-phosphate isomerase like protein, domain 1"/>
    <property type="match status" value="2"/>
</dbReference>
<keyword evidence="7" id="KW-0315">Glutamine amidotransferase</keyword>